<dbReference type="AlphaFoldDB" id="A0A7T1AJE3"/>
<evidence type="ECO:0000256" key="1">
    <source>
        <dbReference type="ARBA" id="ARBA00022679"/>
    </source>
</evidence>
<dbReference type="GO" id="GO:0046314">
    <property type="term" value="P:phosphocreatine biosynthetic process"/>
    <property type="evidence" value="ECO:0007669"/>
    <property type="project" value="InterPro"/>
</dbReference>
<feature type="domain" description="Phosphagen kinase C-terminal" evidence="6">
    <location>
        <begin position="17"/>
        <end position="243"/>
    </location>
</feature>
<dbReference type="PANTHER" id="PTHR11547:SF38">
    <property type="entry name" value="ARGININE KINASE 1-RELATED"/>
    <property type="match status" value="1"/>
</dbReference>
<feature type="binding site" evidence="5">
    <location>
        <begin position="20"/>
        <end position="24"/>
    </location>
    <ligand>
        <name>ATP</name>
        <dbReference type="ChEBI" id="CHEBI:30616"/>
    </ligand>
</feature>
<dbReference type="Proteomes" id="UP000594463">
    <property type="component" value="Chromosome"/>
</dbReference>
<dbReference type="RefSeq" id="WP_218112249.1">
    <property type="nucleotide sequence ID" value="NZ_CP065383.1"/>
</dbReference>
<dbReference type="InterPro" id="IPR000749">
    <property type="entry name" value="ATP-guanido_PTrfase"/>
</dbReference>
<organism evidence="7 8">
    <name type="scientific">Atribacter laminatus</name>
    <dbReference type="NCBI Taxonomy" id="2847778"/>
    <lineage>
        <taxon>Bacteria</taxon>
        <taxon>Pseudomonadati</taxon>
        <taxon>Atribacterota</taxon>
        <taxon>Atribacteria</taxon>
        <taxon>Atribacterales</taxon>
        <taxon>Atribacteraceae</taxon>
        <taxon>Atribacter</taxon>
    </lineage>
</organism>
<evidence type="ECO:0000256" key="4">
    <source>
        <dbReference type="ARBA" id="ARBA00022840"/>
    </source>
</evidence>
<protein>
    <submittedName>
        <fullName evidence="7">Protein-arginine kinase</fullName>
        <ecNumber evidence="7">2.7.14.1</ecNumber>
    </submittedName>
</protein>
<dbReference type="EMBL" id="CP065383">
    <property type="protein sequence ID" value="QPM67023.1"/>
    <property type="molecule type" value="Genomic_DNA"/>
</dbReference>
<proteinExistence type="inferred from homology"/>
<evidence type="ECO:0000313" key="7">
    <source>
        <dbReference type="EMBL" id="QPM67023.1"/>
    </source>
</evidence>
<dbReference type="GO" id="GO:0005615">
    <property type="term" value="C:extracellular space"/>
    <property type="evidence" value="ECO:0007669"/>
    <property type="project" value="TreeGrafter"/>
</dbReference>
<evidence type="ECO:0000313" key="8">
    <source>
        <dbReference type="Proteomes" id="UP000594463"/>
    </source>
</evidence>
<evidence type="ECO:0000259" key="6">
    <source>
        <dbReference type="PROSITE" id="PS51510"/>
    </source>
</evidence>
<dbReference type="PANTHER" id="PTHR11547">
    <property type="entry name" value="ARGININE OR CREATINE KINASE"/>
    <property type="match status" value="1"/>
</dbReference>
<dbReference type="GO" id="GO:0005524">
    <property type="term" value="F:ATP binding"/>
    <property type="evidence" value="ECO:0007669"/>
    <property type="project" value="UniProtKB-UniRule"/>
</dbReference>
<dbReference type="InterPro" id="IPR022414">
    <property type="entry name" value="ATP-guanido_PTrfase_cat"/>
</dbReference>
<dbReference type="PROSITE" id="PS51510">
    <property type="entry name" value="PHOSPHAGEN_KINASE_C"/>
    <property type="match status" value="1"/>
</dbReference>
<feature type="binding site" evidence="5">
    <location>
        <begin position="197"/>
        <end position="202"/>
    </location>
    <ligand>
        <name>ATP</name>
        <dbReference type="ChEBI" id="CHEBI:30616"/>
    </ligand>
</feature>
<dbReference type="KEGG" id="alam:RT761_00211"/>
<feature type="binding site" evidence="5">
    <location>
        <begin position="166"/>
        <end position="170"/>
    </location>
    <ligand>
        <name>ATP</name>
        <dbReference type="ChEBI" id="CHEBI:30616"/>
    </ligand>
</feature>
<evidence type="ECO:0000256" key="5">
    <source>
        <dbReference type="PROSITE-ProRule" id="PRU00843"/>
    </source>
</evidence>
<dbReference type="SUPFAM" id="SSF55931">
    <property type="entry name" value="Glutamine synthetase/guanido kinase"/>
    <property type="match status" value="1"/>
</dbReference>
<name>A0A7T1AJE3_ATRLM</name>
<gene>
    <name evidence="7" type="primary">mcsB</name>
    <name evidence="7" type="ORF">RT761_00211</name>
</gene>
<keyword evidence="3 5" id="KW-0418">Kinase</keyword>
<keyword evidence="2 5" id="KW-0547">Nucleotide-binding</keyword>
<keyword evidence="4 5" id="KW-0067">ATP-binding</keyword>
<comment type="caution">
    <text evidence="5">Lacks conserved residue(s) required for the propagation of feature annotation.</text>
</comment>
<reference evidence="7 8" key="1">
    <citation type="journal article" date="2021" name="Nat. Commun.">
        <title>Isolation of a member of the candidate phylum Atribacteria reveals a unique cell membrane structure.</title>
        <authorList>
            <person name="Taiki K."/>
            <person name="Nobu M.K."/>
            <person name="Kusada H."/>
            <person name="Meng X.-Y."/>
            <person name="Hosoki N."/>
            <person name="Uematsu K."/>
            <person name="Yoshioka H."/>
            <person name="Kamagata Y."/>
            <person name="Tamaki H."/>
        </authorList>
    </citation>
    <scope>NUCLEOTIDE SEQUENCE [LARGE SCALE GENOMIC DNA]</scope>
    <source>
        <strain evidence="7 8">RT761</strain>
    </source>
</reference>
<keyword evidence="8" id="KW-1185">Reference proteome</keyword>
<comment type="similarity">
    <text evidence="5">Belongs to the ATP:guanido phosphotransferase family.</text>
</comment>
<accession>A0A7T1AJE3</accession>
<evidence type="ECO:0000256" key="3">
    <source>
        <dbReference type="ARBA" id="ARBA00022777"/>
    </source>
</evidence>
<dbReference type="GO" id="GO:0004111">
    <property type="term" value="F:creatine kinase activity"/>
    <property type="evidence" value="ECO:0007669"/>
    <property type="project" value="InterPro"/>
</dbReference>
<dbReference type="GO" id="GO:1990424">
    <property type="term" value="F:protein arginine kinase activity"/>
    <property type="evidence" value="ECO:0007669"/>
    <property type="project" value="UniProtKB-EC"/>
</dbReference>
<dbReference type="Gene3D" id="3.30.590.10">
    <property type="entry name" value="Glutamine synthetase/guanido kinase, catalytic domain"/>
    <property type="match status" value="1"/>
</dbReference>
<dbReference type="EC" id="2.7.14.1" evidence="7"/>
<dbReference type="InterPro" id="IPR014746">
    <property type="entry name" value="Gln_synth/guanido_kin_cat_dom"/>
</dbReference>
<sequence length="342" mass="40260">MTIFFPKFFSQKPGELSKVISRISLSRNIEGIPFPNRATSIWIEDLKQRIRNLYQKFFAPKKYQWVQLDTVPNNVLQRFYYQNLIPREVLEDPSNRYLIYSNYKGILINYLDHLQIFSVTTGLDLNRIYQDVNKLDNIIEKNIDYAFSEEWGFLTSHVNKVGTGMDLSVTIHLPALSLLYGENRFIQWMTDKNLLVKNFRGEDGVIGHIYHFSNIHSLGVSEWQIISDLKKFGCTLSKWEKQVREALKNNPPRSRELEETVMIKGRQLYRSSHFSLKDIFDFLSVWALAWQCGIFSPRKGLKLLEVRQILQKIWGNDTSLKQECLNILRFFRVISGEELYDV</sequence>
<dbReference type="Pfam" id="PF00217">
    <property type="entry name" value="ATP-gua_Ptrans"/>
    <property type="match status" value="1"/>
</dbReference>
<keyword evidence="1 5" id="KW-0808">Transferase</keyword>
<evidence type="ECO:0000256" key="2">
    <source>
        <dbReference type="ARBA" id="ARBA00022741"/>
    </source>
</evidence>